<dbReference type="Proteomes" id="UP000244682">
    <property type="component" value="Chromosome"/>
</dbReference>
<gene>
    <name evidence="1" type="ORF">AM380_12625</name>
</gene>
<protein>
    <submittedName>
        <fullName evidence="1">Uncharacterized protein</fullName>
    </submittedName>
</protein>
<proteinExistence type="predicted"/>
<dbReference type="AlphaFoldDB" id="A0AAU8ZNK9"/>
<name>A0AAU8ZNK9_MORMO</name>
<organism evidence="1 2">
    <name type="scientific">Morganella morganii</name>
    <name type="common">Proteus morganii</name>
    <dbReference type="NCBI Taxonomy" id="582"/>
    <lineage>
        <taxon>Bacteria</taxon>
        <taxon>Pseudomonadati</taxon>
        <taxon>Pseudomonadota</taxon>
        <taxon>Gammaproteobacteria</taxon>
        <taxon>Enterobacterales</taxon>
        <taxon>Morganellaceae</taxon>
        <taxon>Morganella</taxon>
    </lineage>
</organism>
<accession>A0AAU8ZNK9</accession>
<evidence type="ECO:0000313" key="1">
    <source>
        <dbReference type="EMBL" id="AWC94432.1"/>
    </source>
</evidence>
<reference evidence="1 2" key="1">
    <citation type="submission" date="2018-04" db="EMBL/GenBank/DDBJ databases">
        <title>Whole genome sequencing of Morganella morganii AR_0133.</title>
        <authorList>
            <person name="Conlan S."/>
            <person name="Thomas P.J."/>
            <person name="Mullikin J."/>
            <person name="Frank K.M."/>
            <person name="Segre J.A."/>
        </authorList>
    </citation>
    <scope>NUCLEOTIDE SEQUENCE [LARGE SCALE GENOMIC DNA]</scope>
    <source>
        <strain evidence="1 2">AR_0133</strain>
    </source>
</reference>
<evidence type="ECO:0000313" key="2">
    <source>
        <dbReference type="Proteomes" id="UP000244682"/>
    </source>
</evidence>
<sequence>MSDEQEKKITYPPGFYVDVDHTLNMKDFFNYLEEKEVSNKCPACGKMTMSGVIAPGDGKSLVINAVNKDASQILANECIGRICLSCSHVQFFWTNTIKSWLDQKQKEPKEK</sequence>
<dbReference type="RefSeq" id="WP_108656558.1">
    <property type="nucleotide sequence ID" value="NZ_CP028956.1"/>
</dbReference>
<dbReference type="EMBL" id="CP028956">
    <property type="protein sequence ID" value="AWC94432.1"/>
    <property type="molecule type" value="Genomic_DNA"/>
</dbReference>